<dbReference type="SUPFAM" id="SSF49742">
    <property type="entry name" value="PHM/PNGase F"/>
    <property type="match status" value="2"/>
</dbReference>
<dbReference type="InterPro" id="IPR024548">
    <property type="entry name" value="Cu2_monoox_C"/>
</dbReference>
<evidence type="ECO:0000313" key="6">
    <source>
        <dbReference type="EMBL" id="QSQ24390.1"/>
    </source>
</evidence>
<evidence type="ECO:0000256" key="2">
    <source>
        <dbReference type="ARBA" id="ARBA00023180"/>
    </source>
</evidence>
<gene>
    <name evidence="6" type="ORF">JY651_05355</name>
</gene>
<feature type="domain" description="Copper type II ascorbate-dependent monooxygenase N-terminal" evidence="4">
    <location>
        <begin position="146"/>
        <end position="268"/>
    </location>
</feature>
<dbReference type="PANTHER" id="PTHR10157">
    <property type="entry name" value="DOPAMINE BETA HYDROXYLASE RELATED"/>
    <property type="match status" value="1"/>
</dbReference>
<proteinExistence type="predicted"/>
<dbReference type="Proteomes" id="UP000662747">
    <property type="component" value="Chromosome"/>
</dbReference>
<dbReference type="RefSeq" id="WP_206725953.1">
    <property type="nucleotide sequence ID" value="NZ_CP071090.1"/>
</dbReference>
<feature type="chain" id="PRO_5047191790" description="Monooxygenase" evidence="3">
    <location>
        <begin position="23"/>
        <end position="436"/>
    </location>
</feature>
<keyword evidence="3" id="KW-0732">Signal</keyword>
<dbReference type="InterPro" id="IPR014784">
    <property type="entry name" value="Cu2_ascorb_mOase-like_C"/>
</dbReference>
<dbReference type="Gene3D" id="2.60.120.310">
    <property type="entry name" value="Copper type II, ascorbate-dependent monooxygenase, N-terminal domain"/>
    <property type="match status" value="1"/>
</dbReference>
<reference evidence="6 7" key="1">
    <citation type="submission" date="2021-02" db="EMBL/GenBank/DDBJ databases">
        <title>De Novo genome assembly of isolated myxobacteria.</title>
        <authorList>
            <person name="Stevens D.C."/>
        </authorList>
    </citation>
    <scope>NUCLEOTIDE SEQUENCE [LARGE SCALE GENOMIC DNA]</scope>
    <source>
        <strain evidence="7">SCPEA02</strain>
    </source>
</reference>
<dbReference type="PANTHER" id="PTHR10157:SF23">
    <property type="entry name" value="MOXD1 HOMOLOG 1"/>
    <property type="match status" value="1"/>
</dbReference>
<accession>A0ABX7NZM7</accession>
<evidence type="ECO:0008006" key="8">
    <source>
        <dbReference type="Google" id="ProtNLM"/>
    </source>
</evidence>
<dbReference type="PROSITE" id="PS51257">
    <property type="entry name" value="PROKAR_LIPOPROTEIN"/>
    <property type="match status" value="1"/>
</dbReference>
<dbReference type="InterPro" id="IPR008977">
    <property type="entry name" value="PHM/PNGase_F_dom_sf"/>
</dbReference>
<keyword evidence="1" id="KW-1015">Disulfide bond</keyword>
<feature type="domain" description="Copper type II ascorbate-dependent monooxygenase C-terminal" evidence="5">
    <location>
        <begin position="342"/>
        <end position="429"/>
    </location>
</feature>
<dbReference type="InterPro" id="IPR000323">
    <property type="entry name" value="Cu2_ascorb_mOase_N"/>
</dbReference>
<name>A0ABX7NZM7_9BACT</name>
<dbReference type="Pfam" id="PF03712">
    <property type="entry name" value="Cu2_monoox_C"/>
    <property type="match status" value="1"/>
</dbReference>
<evidence type="ECO:0000259" key="5">
    <source>
        <dbReference type="Pfam" id="PF03712"/>
    </source>
</evidence>
<dbReference type="InterPro" id="IPR036939">
    <property type="entry name" value="Cu2_ascorb_mOase_N_sf"/>
</dbReference>
<sequence length="436" mass="47229">MLRPSLLRVLPGALLAVATACSGNDIRTPNDPAPPVTWHKHVAPIVQSKCANCHTEGGIGPFPLETYADVYAHRSEVRAAVQARTMPPWPPSSECNTYQHDRSLSAEQQVLLTRWVDEGATEGDPATAATTPAPVGGLSRADVVLKMPEPYLPTHSPDDYRCFIIDWPETRTRYITGFRADPGNRATVHHVIAFLAAPSEVADFESLDAASPGPGYTCFGGPGGADASRAKWLGAWAPGSLGQDFPAGTGLRIEPGSKVVLQVHYNDHGQAAASDLSSIAFKVDDTVEKVAYVQPWTNPAWVNGTKPMRIPAGTADTSHLWSLELTPYLGFTTGGVLLNNVPVTIHNAALHMHTRGTHARAEIQRASGARECLLDIPHWDFHWQGNYALEKPVQLWNGDKLNVECHWDNSAPGATDRAWGEGTDDEMCLGVFYLTQ</sequence>
<keyword evidence="2" id="KW-0325">Glycoprotein</keyword>
<protein>
    <recommendedName>
        <fullName evidence="8">Monooxygenase</fullName>
    </recommendedName>
</protein>
<evidence type="ECO:0000259" key="4">
    <source>
        <dbReference type="Pfam" id="PF01082"/>
    </source>
</evidence>
<evidence type="ECO:0000256" key="3">
    <source>
        <dbReference type="SAM" id="SignalP"/>
    </source>
</evidence>
<dbReference type="Gene3D" id="2.60.120.230">
    <property type="match status" value="1"/>
</dbReference>
<dbReference type="EMBL" id="CP071090">
    <property type="protein sequence ID" value="QSQ24390.1"/>
    <property type="molecule type" value="Genomic_DNA"/>
</dbReference>
<feature type="signal peptide" evidence="3">
    <location>
        <begin position="1"/>
        <end position="22"/>
    </location>
</feature>
<organism evidence="6 7">
    <name type="scientific">Pyxidicoccus parkwayensis</name>
    <dbReference type="NCBI Taxonomy" id="2813578"/>
    <lineage>
        <taxon>Bacteria</taxon>
        <taxon>Pseudomonadati</taxon>
        <taxon>Myxococcota</taxon>
        <taxon>Myxococcia</taxon>
        <taxon>Myxococcales</taxon>
        <taxon>Cystobacterineae</taxon>
        <taxon>Myxococcaceae</taxon>
        <taxon>Pyxidicoccus</taxon>
    </lineage>
</organism>
<evidence type="ECO:0000256" key="1">
    <source>
        <dbReference type="ARBA" id="ARBA00023157"/>
    </source>
</evidence>
<dbReference type="InterPro" id="IPR000945">
    <property type="entry name" value="DBH-like"/>
</dbReference>
<keyword evidence="7" id="KW-1185">Reference proteome</keyword>
<evidence type="ECO:0000313" key="7">
    <source>
        <dbReference type="Proteomes" id="UP000662747"/>
    </source>
</evidence>
<dbReference type="Pfam" id="PF01082">
    <property type="entry name" value="Cu2_monooxygen"/>
    <property type="match status" value="1"/>
</dbReference>